<name>A0A8C5FJR4_GADMO</name>
<evidence type="ECO:0000256" key="1">
    <source>
        <dbReference type="ARBA" id="ARBA00023157"/>
    </source>
</evidence>
<reference evidence="3" key="2">
    <citation type="submission" date="2025-09" db="UniProtKB">
        <authorList>
            <consortium name="Ensembl"/>
        </authorList>
    </citation>
    <scope>IDENTIFICATION</scope>
</reference>
<dbReference type="Proteomes" id="UP000694546">
    <property type="component" value="Chromosome 11"/>
</dbReference>
<dbReference type="Pfam" id="PF00059">
    <property type="entry name" value="Lectin_C"/>
    <property type="match status" value="1"/>
</dbReference>
<proteinExistence type="predicted"/>
<keyword evidence="1" id="KW-1015">Disulfide bond</keyword>
<dbReference type="SMART" id="SM00034">
    <property type="entry name" value="CLECT"/>
    <property type="match status" value="1"/>
</dbReference>
<feature type="domain" description="C-type lectin" evidence="2">
    <location>
        <begin position="29"/>
        <end position="136"/>
    </location>
</feature>
<evidence type="ECO:0000313" key="4">
    <source>
        <dbReference type="Proteomes" id="UP000694546"/>
    </source>
</evidence>
<reference evidence="3" key="1">
    <citation type="submission" date="2025-08" db="UniProtKB">
        <authorList>
            <consortium name="Ensembl"/>
        </authorList>
    </citation>
    <scope>IDENTIFICATION</scope>
</reference>
<dbReference type="Ensembl" id="ENSGMOT00000028383.1">
    <property type="protein sequence ID" value="ENSGMOP00000041636.1"/>
    <property type="gene ID" value="ENSGMOG00000032761.1"/>
</dbReference>
<organism evidence="3 4">
    <name type="scientific">Gadus morhua</name>
    <name type="common">Atlantic cod</name>
    <dbReference type="NCBI Taxonomy" id="8049"/>
    <lineage>
        <taxon>Eukaryota</taxon>
        <taxon>Metazoa</taxon>
        <taxon>Chordata</taxon>
        <taxon>Craniata</taxon>
        <taxon>Vertebrata</taxon>
        <taxon>Euteleostomi</taxon>
        <taxon>Actinopterygii</taxon>
        <taxon>Neopterygii</taxon>
        <taxon>Teleostei</taxon>
        <taxon>Neoteleostei</taxon>
        <taxon>Acanthomorphata</taxon>
        <taxon>Zeiogadaria</taxon>
        <taxon>Gadariae</taxon>
        <taxon>Gadiformes</taxon>
        <taxon>Gadoidei</taxon>
        <taxon>Gadidae</taxon>
        <taxon>Gadus</taxon>
    </lineage>
</organism>
<evidence type="ECO:0000259" key="2">
    <source>
        <dbReference type="PROSITE" id="PS50041"/>
    </source>
</evidence>
<protein>
    <recommendedName>
        <fullName evidence="2">C-type lectin domain-containing protein</fullName>
    </recommendedName>
</protein>
<dbReference type="InterPro" id="IPR016186">
    <property type="entry name" value="C-type_lectin-like/link_sf"/>
</dbReference>
<dbReference type="InterPro" id="IPR050111">
    <property type="entry name" value="C-type_lectin/snaclec_domain"/>
</dbReference>
<dbReference type="PROSITE" id="PS50041">
    <property type="entry name" value="C_TYPE_LECTIN_2"/>
    <property type="match status" value="1"/>
</dbReference>
<dbReference type="GeneTree" id="ENSGT01030000240077"/>
<accession>A0A8C5FJR4</accession>
<evidence type="ECO:0000313" key="3">
    <source>
        <dbReference type="Ensembl" id="ENSGMOP00000041636.1"/>
    </source>
</evidence>
<dbReference type="Gene3D" id="3.10.100.10">
    <property type="entry name" value="Mannose-Binding Protein A, subunit A"/>
    <property type="match status" value="1"/>
</dbReference>
<dbReference type="PANTHER" id="PTHR22803">
    <property type="entry name" value="MANNOSE, PHOSPHOLIPASE, LECTIN RECEPTOR RELATED"/>
    <property type="match status" value="1"/>
</dbReference>
<dbReference type="SUPFAM" id="SSF56436">
    <property type="entry name" value="C-type lectin-like"/>
    <property type="match status" value="1"/>
</dbReference>
<sequence>KNQPQKLGDYSGTAILTFAGPLTTVIVNKTWYEAQEFCRSRIGDLASVTNMEDLNQLSNMTAVQSWIGLNDFNRKTMDLYPNSWRWSTQTRSRSGYMNFQSVEPNNWSGREECVQTWNDGTWNDFKCSALAHFVCFSGKNKTRHTRALHSHRCIQTYRNTTLVLLLLLTENMKIYILYIKMKNIHKLACFTNSFKQPTERQTL</sequence>
<keyword evidence="4" id="KW-1185">Reference proteome</keyword>
<dbReference type="InterPro" id="IPR016187">
    <property type="entry name" value="CTDL_fold"/>
</dbReference>
<dbReference type="AlphaFoldDB" id="A0A8C5FJR4"/>
<dbReference type="OMA" id="NTENIMC"/>
<dbReference type="InterPro" id="IPR001304">
    <property type="entry name" value="C-type_lectin-like"/>
</dbReference>
<dbReference type="InterPro" id="IPR018378">
    <property type="entry name" value="C-type_lectin_CS"/>
</dbReference>
<dbReference type="PROSITE" id="PS00615">
    <property type="entry name" value="C_TYPE_LECTIN_1"/>
    <property type="match status" value="1"/>
</dbReference>